<feature type="domain" description="Restriction endonuclease type IV Mrr" evidence="1">
    <location>
        <begin position="137"/>
        <end position="252"/>
    </location>
</feature>
<dbReference type="OrthoDB" id="9803736at2"/>
<proteinExistence type="predicted"/>
<dbReference type="SUPFAM" id="SSF52980">
    <property type="entry name" value="Restriction endonuclease-like"/>
    <property type="match status" value="1"/>
</dbReference>
<dbReference type="PANTHER" id="PTHR30015">
    <property type="entry name" value="MRR RESTRICTION SYSTEM PROTEIN"/>
    <property type="match status" value="1"/>
</dbReference>
<dbReference type="Pfam" id="PF14338">
    <property type="entry name" value="Mrr_N"/>
    <property type="match status" value="1"/>
</dbReference>
<protein>
    <submittedName>
        <fullName evidence="3">Restriction endonuclease</fullName>
    </submittedName>
</protein>
<dbReference type="InterPro" id="IPR052906">
    <property type="entry name" value="Type_IV_Methyl-Rstrct_Enzyme"/>
</dbReference>
<evidence type="ECO:0000313" key="4">
    <source>
        <dbReference type="Proteomes" id="UP000297871"/>
    </source>
</evidence>
<dbReference type="InterPro" id="IPR011856">
    <property type="entry name" value="tRNA_endonuc-like_dom_sf"/>
</dbReference>
<keyword evidence="3" id="KW-0378">Hydrolase</keyword>
<comment type="caution">
    <text evidence="3">The sequence shown here is derived from an EMBL/GenBank/DDBJ whole genome shotgun (WGS) entry which is preliminary data.</text>
</comment>
<dbReference type="InterPro" id="IPR011335">
    <property type="entry name" value="Restrct_endonuc-II-like"/>
</dbReference>
<dbReference type="RefSeq" id="WP_135616604.1">
    <property type="nucleotide sequence ID" value="NZ_RQFY01000012.1"/>
</dbReference>
<gene>
    <name evidence="3" type="ORF">EHQ52_17900</name>
</gene>
<reference evidence="3" key="1">
    <citation type="journal article" date="2019" name="PLoS Negl. Trop. Dis.">
        <title>Revisiting the worldwide diversity of Leptospira species in the environment.</title>
        <authorList>
            <person name="Vincent A.T."/>
            <person name="Schiettekatte O."/>
            <person name="Bourhy P."/>
            <person name="Veyrier F.J."/>
            <person name="Picardeau M."/>
        </authorList>
    </citation>
    <scope>NUCLEOTIDE SEQUENCE [LARGE SCALE GENOMIC DNA]</scope>
    <source>
        <strain evidence="3">201800265</strain>
    </source>
</reference>
<dbReference type="Proteomes" id="UP000297871">
    <property type="component" value="Unassembled WGS sequence"/>
</dbReference>
<feature type="domain" description="Restriction system protein Mrr-like N-terminal" evidence="2">
    <location>
        <begin position="6"/>
        <end position="90"/>
    </location>
</feature>
<dbReference type="EMBL" id="RQFY01000012">
    <property type="protein sequence ID" value="TGL28154.1"/>
    <property type="molecule type" value="Genomic_DNA"/>
</dbReference>
<dbReference type="AlphaFoldDB" id="A0A4R9J194"/>
<dbReference type="PANTHER" id="PTHR30015:SF7">
    <property type="entry name" value="TYPE IV METHYL-DIRECTED RESTRICTION ENZYME ECOKMRR"/>
    <property type="match status" value="1"/>
</dbReference>
<evidence type="ECO:0000259" key="2">
    <source>
        <dbReference type="Pfam" id="PF14338"/>
    </source>
</evidence>
<dbReference type="GO" id="GO:0009307">
    <property type="term" value="P:DNA restriction-modification system"/>
    <property type="evidence" value="ECO:0007669"/>
    <property type="project" value="InterPro"/>
</dbReference>
<organism evidence="3 4">
    <name type="scientific">Leptospira koniambonensis</name>
    <dbReference type="NCBI Taxonomy" id="2484950"/>
    <lineage>
        <taxon>Bacteria</taxon>
        <taxon>Pseudomonadati</taxon>
        <taxon>Spirochaetota</taxon>
        <taxon>Spirochaetia</taxon>
        <taxon>Leptospirales</taxon>
        <taxon>Leptospiraceae</taxon>
        <taxon>Leptospira</taxon>
    </lineage>
</organism>
<sequence>MSIPTYDNLLNPALQAFHNLGGSASIDELEEEVAKLLNLSDADLNELMENQSRSRFNYRLAWARNYLKNYGLLENTARGIWALTQAGRDTKKIDRLAVVQKVREKFRIKEDFESNSEIDELESEENIPWQEELLSLLKQMKPDAFERLCQRILRESGFVNVEITGRSGDGGIDGRGVVRLGGLLSFHVYFQCKRYKDVVNPSVVRDFRGAMSGRADKGLIITTGRFTPEAKREALRDGAIPLDLIDGQELVTKLKELRLGVLVKERIVEDVTIEKEWFLGL</sequence>
<evidence type="ECO:0000259" key="1">
    <source>
        <dbReference type="Pfam" id="PF04471"/>
    </source>
</evidence>
<dbReference type="GO" id="GO:0003677">
    <property type="term" value="F:DNA binding"/>
    <property type="evidence" value="ECO:0007669"/>
    <property type="project" value="InterPro"/>
</dbReference>
<dbReference type="Gene3D" id="3.40.1350.10">
    <property type="match status" value="1"/>
</dbReference>
<keyword evidence="3" id="KW-0255">Endonuclease</keyword>
<dbReference type="GO" id="GO:0015666">
    <property type="term" value="F:restriction endodeoxyribonuclease activity"/>
    <property type="evidence" value="ECO:0007669"/>
    <property type="project" value="TreeGrafter"/>
</dbReference>
<evidence type="ECO:0000313" key="3">
    <source>
        <dbReference type="EMBL" id="TGL28154.1"/>
    </source>
</evidence>
<dbReference type="Pfam" id="PF04471">
    <property type="entry name" value="Mrr_cat"/>
    <property type="match status" value="1"/>
</dbReference>
<keyword evidence="3" id="KW-0540">Nuclease</keyword>
<keyword evidence="4" id="KW-1185">Reference proteome</keyword>
<name>A0A4R9J194_9LEPT</name>
<accession>A0A4R9J194</accession>
<dbReference type="InterPro" id="IPR007560">
    <property type="entry name" value="Restrct_endonuc_IV_Mrr"/>
</dbReference>
<dbReference type="InterPro" id="IPR025745">
    <property type="entry name" value="Mrr-like_N_dom"/>
</dbReference>